<comment type="caution">
    <text evidence="1">The sequence shown here is derived from an EMBL/GenBank/DDBJ whole genome shotgun (WGS) entry which is preliminary data.</text>
</comment>
<organism evidence="1 2">
    <name type="scientific">Trichonephila clavata</name>
    <name type="common">Joro spider</name>
    <name type="synonym">Nephila clavata</name>
    <dbReference type="NCBI Taxonomy" id="2740835"/>
    <lineage>
        <taxon>Eukaryota</taxon>
        <taxon>Metazoa</taxon>
        <taxon>Ecdysozoa</taxon>
        <taxon>Arthropoda</taxon>
        <taxon>Chelicerata</taxon>
        <taxon>Arachnida</taxon>
        <taxon>Araneae</taxon>
        <taxon>Araneomorphae</taxon>
        <taxon>Entelegynae</taxon>
        <taxon>Araneoidea</taxon>
        <taxon>Nephilidae</taxon>
        <taxon>Trichonephila</taxon>
    </lineage>
</organism>
<protein>
    <submittedName>
        <fullName evidence="1">Uncharacterized protein</fullName>
    </submittedName>
</protein>
<name>A0A8X6KD10_TRICU</name>
<dbReference type="AlphaFoldDB" id="A0A8X6KD10"/>
<dbReference type="EMBL" id="BMAO01030724">
    <property type="protein sequence ID" value="GFQ69919.1"/>
    <property type="molecule type" value="Genomic_DNA"/>
</dbReference>
<dbReference type="Proteomes" id="UP000887116">
    <property type="component" value="Unassembled WGS sequence"/>
</dbReference>
<reference evidence="1" key="1">
    <citation type="submission" date="2020-07" db="EMBL/GenBank/DDBJ databases">
        <title>Multicomponent nature underlies the extraordinary mechanical properties of spider dragline silk.</title>
        <authorList>
            <person name="Kono N."/>
            <person name="Nakamura H."/>
            <person name="Mori M."/>
            <person name="Yoshida Y."/>
            <person name="Ohtoshi R."/>
            <person name="Malay A.D."/>
            <person name="Moran D.A.P."/>
            <person name="Tomita M."/>
            <person name="Numata K."/>
            <person name="Arakawa K."/>
        </authorList>
    </citation>
    <scope>NUCLEOTIDE SEQUENCE</scope>
</reference>
<gene>
    <name evidence="1" type="ORF">TNCT_710681</name>
</gene>
<proteinExistence type="predicted"/>
<sequence length="89" mass="10826">MIPVHRAVEFHYFMVPRKRKTGQNNFLLRLPTSSFMVLRIWRRNHGLKGSLNNYQSYARSIIDLRRDVKREPVCSEPFNLFLNHFLRFF</sequence>
<accession>A0A8X6KD10</accession>
<evidence type="ECO:0000313" key="1">
    <source>
        <dbReference type="EMBL" id="GFQ69919.1"/>
    </source>
</evidence>
<evidence type="ECO:0000313" key="2">
    <source>
        <dbReference type="Proteomes" id="UP000887116"/>
    </source>
</evidence>
<keyword evidence="2" id="KW-1185">Reference proteome</keyword>